<dbReference type="EMBL" id="GGEC01043058">
    <property type="protein sequence ID" value="MBX23542.1"/>
    <property type="molecule type" value="Transcribed_RNA"/>
</dbReference>
<protein>
    <submittedName>
        <fullName evidence="1">Uncharacterized protein</fullName>
    </submittedName>
</protein>
<evidence type="ECO:0000313" key="1">
    <source>
        <dbReference type="EMBL" id="MBX23542.1"/>
    </source>
</evidence>
<accession>A0A2P2LZY7</accession>
<name>A0A2P2LZY7_RHIMU</name>
<organism evidence="1">
    <name type="scientific">Rhizophora mucronata</name>
    <name type="common">Asiatic mangrove</name>
    <dbReference type="NCBI Taxonomy" id="61149"/>
    <lineage>
        <taxon>Eukaryota</taxon>
        <taxon>Viridiplantae</taxon>
        <taxon>Streptophyta</taxon>
        <taxon>Embryophyta</taxon>
        <taxon>Tracheophyta</taxon>
        <taxon>Spermatophyta</taxon>
        <taxon>Magnoliopsida</taxon>
        <taxon>eudicotyledons</taxon>
        <taxon>Gunneridae</taxon>
        <taxon>Pentapetalae</taxon>
        <taxon>rosids</taxon>
        <taxon>fabids</taxon>
        <taxon>Malpighiales</taxon>
        <taxon>Rhizophoraceae</taxon>
        <taxon>Rhizophora</taxon>
    </lineage>
</organism>
<dbReference type="AlphaFoldDB" id="A0A2P2LZY7"/>
<proteinExistence type="predicted"/>
<reference evidence="1" key="1">
    <citation type="submission" date="2018-02" db="EMBL/GenBank/DDBJ databases">
        <title>Rhizophora mucronata_Transcriptome.</title>
        <authorList>
            <person name="Meera S.P."/>
            <person name="Sreeshan A."/>
            <person name="Augustine A."/>
        </authorList>
    </citation>
    <scope>NUCLEOTIDE SEQUENCE</scope>
    <source>
        <tissue evidence="1">Leaf</tissue>
    </source>
</reference>
<sequence length="32" mass="3799">MMSFPSWNEANSSEFKSAYFNDTNAYKRLFTN</sequence>